<protein>
    <recommendedName>
        <fullName evidence="4">DUF4879 domain-containing protein</fullName>
    </recommendedName>
</protein>
<dbReference type="Proteomes" id="UP000250069">
    <property type="component" value="Chromosome"/>
</dbReference>
<dbReference type="AlphaFoldDB" id="A0ABC8D1N1"/>
<dbReference type="RefSeq" id="WP_020955408.1">
    <property type="nucleotide sequence ID" value="NZ_BAABMD010000004.1"/>
</dbReference>
<evidence type="ECO:0000256" key="1">
    <source>
        <dbReference type="SAM" id="SignalP"/>
    </source>
</evidence>
<organism evidence="2 3">
    <name type="scientific">Bacillus velezensis</name>
    <dbReference type="NCBI Taxonomy" id="492670"/>
    <lineage>
        <taxon>Bacteria</taxon>
        <taxon>Bacillati</taxon>
        <taxon>Bacillota</taxon>
        <taxon>Bacilli</taxon>
        <taxon>Bacillales</taxon>
        <taxon>Bacillaceae</taxon>
        <taxon>Bacillus</taxon>
        <taxon>Bacillus amyloliquefaciens group</taxon>
    </lineage>
</organism>
<evidence type="ECO:0000313" key="3">
    <source>
        <dbReference type="Proteomes" id="UP000250069"/>
    </source>
</evidence>
<reference evidence="2 3" key="1">
    <citation type="submission" date="2018-06" db="EMBL/GenBank/DDBJ databases">
        <title>Complete Genome Sequence of Bacillus velezensis DSYZ, a Plant Growth-Promoting Rhizobacterium with Antifungal Activity.</title>
        <authorList>
            <person name="Du B."/>
            <person name="Ding Y."/>
            <person name="Liu K."/>
            <person name="Yao L."/>
            <person name="Wang C."/>
            <person name="Li H."/>
            <person name="Liu H."/>
        </authorList>
    </citation>
    <scope>NUCLEOTIDE SEQUENCE [LARGE SCALE GENOMIC DNA]</scope>
    <source>
        <strain evidence="2 3">DSYZ</strain>
    </source>
</reference>
<gene>
    <name evidence="2" type="ORF">BVDSYZ_03110</name>
</gene>
<keyword evidence="1" id="KW-0732">Signal</keyword>
<name>A0ABC8D1N1_BACVE</name>
<evidence type="ECO:0008006" key="4">
    <source>
        <dbReference type="Google" id="ProtNLM"/>
    </source>
</evidence>
<proteinExistence type="predicted"/>
<accession>A0ABC8D1N1</accession>
<feature type="chain" id="PRO_5044752598" description="DUF4879 domain-containing protein" evidence="1">
    <location>
        <begin position="24"/>
        <end position="141"/>
    </location>
</feature>
<sequence length="141" mass="15596">MLKKVTKLFIAGCILATVLSAFAPSSEAACRRTNLGTQCDNDVLLKKRVKVYYTKNQVKKVVSRYNSMGSNKGLILGYIIGLVHPSTGLSVLMYQVGANNMIKPFKTANSKKKGLEISYTVTVYKWSNASTKVSGVKYKYR</sequence>
<evidence type="ECO:0000313" key="2">
    <source>
        <dbReference type="EMBL" id="AWX71075.1"/>
    </source>
</evidence>
<dbReference type="EMBL" id="CP030150">
    <property type="protein sequence ID" value="AWX71075.1"/>
    <property type="molecule type" value="Genomic_DNA"/>
</dbReference>
<feature type="signal peptide" evidence="1">
    <location>
        <begin position="1"/>
        <end position="23"/>
    </location>
</feature>